<sequence length="173" mass="19081">MMLGLGASQTMLSLNLSLPNNNNNTKNSNNAKWGNAKTNPKTKALSITMMTAASPSNSNYPLASRIMVRNLGYSIGESSLQKEFSSFGQVAEVKLVKDESSKRSNAYALIQYTCQDDAILALENMDGKIFDGRLIYVELAKPQKNSVGHYPIASGPPKKRHLQHKHEVADCWY</sequence>
<evidence type="ECO:0000256" key="3">
    <source>
        <dbReference type="PROSITE-ProRule" id="PRU00176"/>
    </source>
</evidence>
<comment type="subcellular location">
    <subcellularLocation>
        <location evidence="1">Nucleus</location>
    </subcellularLocation>
</comment>
<keyword evidence="3" id="KW-0694">RNA-binding</keyword>
<protein>
    <submittedName>
        <fullName evidence="6">RNA binding protein</fullName>
    </submittedName>
</protein>
<dbReference type="SMART" id="SM00360">
    <property type="entry name" value="RRM"/>
    <property type="match status" value="1"/>
</dbReference>
<reference evidence="6" key="1">
    <citation type="submission" date="2018-02" db="EMBL/GenBank/DDBJ databases">
        <title>Rhizophora mucronata_Transcriptome.</title>
        <authorList>
            <person name="Meera S.P."/>
            <person name="Sreeshan A."/>
            <person name="Augustine A."/>
        </authorList>
    </citation>
    <scope>NUCLEOTIDE SEQUENCE</scope>
    <source>
        <tissue evidence="6">Leaf</tissue>
    </source>
</reference>
<dbReference type="InterPro" id="IPR035979">
    <property type="entry name" value="RBD_domain_sf"/>
</dbReference>
<proteinExistence type="predicted"/>
<dbReference type="InterPro" id="IPR012677">
    <property type="entry name" value="Nucleotide-bd_a/b_plait_sf"/>
</dbReference>
<dbReference type="InterPro" id="IPR000504">
    <property type="entry name" value="RRM_dom"/>
</dbReference>
<evidence type="ECO:0000256" key="2">
    <source>
        <dbReference type="ARBA" id="ARBA00023242"/>
    </source>
</evidence>
<name>A0A2P2JF41_RHIMU</name>
<dbReference type="Pfam" id="PF00076">
    <property type="entry name" value="RRM_1"/>
    <property type="match status" value="1"/>
</dbReference>
<feature type="region of interest" description="Disordered" evidence="4">
    <location>
        <begin position="16"/>
        <end position="37"/>
    </location>
</feature>
<dbReference type="Gene3D" id="3.30.70.330">
    <property type="match status" value="1"/>
</dbReference>
<dbReference type="EMBL" id="GGEC01011608">
    <property type="protein sequence ID" value="MBW92091.1"/>
    <property type="molecule type" value="Transcribed_RNA"/>
</dbReference>
<dbReference type="GO" id="GO:0000398">
    <property type="term" value="P:mRNA splicing, via spliceosome"/>
    <property type="evidence" value="ECO:0007669"/>
    <property type="project" value="TreeGrafter"/>
</dbReference>
<organism evidence="6">
    <name type="scientific">Rhizophora mucronata</name>
    <name type="common">Asiatic mangrove</name>
    <dbReference type="NCBI Taxonomy" id="61149"/>
    <lineage>
        <taxon>Eukaryota</taxon>
        <taxon>Viridiplantae</taxon>
        <taxon>Streptophyta</taxon>
        <taxon>Embryophyta</taxon>
        <taxon>Tracheophyta</taxon>
        <taxon>Spermatophyta</taxon>
        <taxon>Magnoliopsida</taxon>
        <taxon>eudicotyledons</taxon>
        <taxon>Gunneridae</taxon>
        <taxon>Pentapetalae</taxon>
        <taxon>rosids</taxon>
        <taxon>fabids</taxon>
        <taxon>Malpighiales</taxon>
        <taxon>Rhizophoraceae</taxon>
        <taxon>Rhizophora</taxon>
    </lineage>
</organism>
<dbReference type="GO" id="GO:0003729">
    <property type="term" value="F:mRNA binding"/>
    <property type="evidence" value="ECO:0007669"/>
    <property type="project" value="TreeGrafter"/>
</dbReference>
<dbReference type="AlphaFoldDB" id="A0A2P2JF41"/>
<dbReference type="SUPFAM" id="SSF54928">
    <property type="entry name" value="RNA-binding domain, RBD"/>
    <property type="match status" value="1"/>
</dbReference>
<evidence type="ECO:0000256" key="1">
    <source>
        <dbReference type="ARBA" id="ARBA00004123"/>
    </source>
</evidence>
<feature type="domain" description="RRM" evidence="5">
    <location>
        <begin position="64"/>
        <end position="142"/>
    </location>
</feature>
<dbReference type="PANTHER" id="PTHR13952">
    <property type="entry name" value="U1 SMALL NUCLEAR RIBONUCLEOPROTEIN 70 KD"/>
    <property type="match status" value="1"/>
</dbReference>
<feature type="compositionally biased region" description="Low complexity" evidence="4">
    <location>
        <begin position="16"/>
        <end position="30"/>
    </location>
</feature>
<dbReference type="GO" id="GO:0071011">
    <property type="term" value="C:precatalytic spliceosome"/>
    <property type="evidence" value="ECO:0007669"/>
    <property type="project" value="TreeGrafter"/>
</dbReference>
<dbReference type="GO" id="GO:0005685">
    <property type="term" value="C:U1 snRNP"/>
    <property type="evidence" value="ECO:0007669"/>
    <property type="project" value="TreeGrafter"/>
</dbReference>
<dbReference type="InterPro" id="IPR051183">
    <property type="entry name" value="U1_U11-U12_snRNP_70-35kDa"/>
</dbReference>
<evidence type="ECO:0000313" key="6">
    <source>
        <dbReference type="EMBL" id="MBW92091.1"/>
    </source>
</evidence>
<keyword evidence="2" id="KW-0539">Nucleus</keyword>
<dbReference type="PROSITE" id="PS50102">
    <property type="entry name" value="RRM"/>
    <property type="match status" value="1"/>
</dbReference>
<dbReference type="PANTHER" id="PTHR13952:SF19">
    <property type="entry name" value="GLYCINE-RICH RNA-BINDING PROTEIN 4, MITOCHONDRIAL ISOFORM X1"/>
    <property type="match status" value="1"/>
</dbReference>
<accession>A0A2P2JF41</accession>
<evidence type="ECO:0000256" key="4">
    <source>
        <dbReference type="SAM" id="MobiDB-lite"/>
    </source>
</evidence>
<dbReference type="GO" id="GO:0030619">
    <property type="term" value="F:U1 snRNA binding"/>
    <property type="evidence" value="ECO:0007669"/>
    <property type="project" value="TreeGrafter"/>
</dbReference>
<evidence type="ECO:0000259" key="5">
    <source>
        <dbReference type="PROSITE" id="PS50102"/>
    </source>
</evidence>
<dbReference type="GO" id="GO:0071004">
    <property type="term" value="C:U2-type prespliceosome"/>
    <property type="evidence" value="ECO:0007669"/>
    <property type="project" value="TreeGrafter"/>
</dbReference>